<protein>
    <submittedName>
        <fullName evidence="4">Uncharacterized protein</fullName>
    </submittedName>
</protein>
<organism evidence="4 5">
    <name type="scientific">Neodothiora populina</name>
    <dbReference type="NCBI Taxonomy" id="2781224"/>
    <lineage>
        <taxon>Eukaryota</taxon>
        <taxon>Fungi</taxon>
        <taxon>Dikarya</taxon>
        <taxon>Ascomycota</taxon>
        <taxon>Pezizomycotina</taxon>
        <taxon>Dothideomycetes</taxon>
        <taxon>Dothideomycetidae</taxon>
        <taxon>Dothideales</taxon>
        <taxon>Dothioraceae</taxon>
        <taxon>Neodothiora</taxon>
    </lineage>
</organism>
<name>A0ABR3P4T6_9PEZI</name>
<dbReference type="InterPro" id="IPR014843">
    <property type="entry name" value="Him1/Fmp52"/>
</dbReference>
<dbReference type="GeneID" id="95980028"/>
<dbReference type="Pfam" id="PF08732">
    <property type="entry name" value="HIM1"/>
    <property type="match status" value="1"/>
</dbReference>
<dbReference type="PANTHER" id="PTHR14097:SF7">
    <property type="entry name" value="OXIDOREDUCTASE HTATIP2"/>
    <property type="match status" value="1"/>
</dbReference>
<dbReference type="Proteomes" id="UP001562354">
    <property type="component" value="Unassembled WGS sequence"/>
</dbReference>
<gene>
    <name evidence="4" type="ORF">AAFC00_006329</name>
</gene>
<comment type="caution">
    <text evidence="4">The sequence shown here is derived from an EMBL/GenBank/DDBJ whole genome shotgun (WGS) entry which is preliminary data.</text>
</comment>
<proteinExistence type="inferred from homology"/>
<sequence>MTSAALAGSTGLVGGNILSVLAASPTISAVHAFARRDLPTTSPKLTALKSADSAEWPSMYPANTPLFLSALGTTKAQAGSVANQRKIDFDLNLELAKAAKNAGATTCVLISTSGANAQSSFAYPRMKGELEDAVRKLDFEHTVILRPGLIVGTREDSRPPEYAFRKIAGLFGAISSAWLKDPWAQDADVIAKAAVSAGLQCVGGTTDRKVWELTQSEIVKLGRDEWKASM</sequence>
<dbReference type="EMBL" id="JBFMKM010000014">
    <property type="protein sequence ID" value="KAL1297794.1"/>
    <property type="molecule type" value="Genomic_DNA"/>
</dbReference>
<comment type="subcellular location">
    <subcellularLocation>
        <location evidence="1">Mitochondrion outer membrane</location>
        <topology evidence="1">Peripheral membrane protein</topology>
    </subcellularLocation>
</comment>
<dbReference type="PANTHER" id="PTHR14097">
    <property type="entry name" value="OXIDOREDUCTASE HTATIP2"/>
    <property type="match status" value="1"/>
</dbReference>
<accession>A0ABR3P4T6</accession>
<evidence type="ECO:0000256" key="3">
    <source>
        <dbReference type="ARBA" id="ARBA00022787"/>
    </source>
</evidence>
<keyword evidence="5" id="KW-1185">Reference proteome</keyword>
<keyword evidence="3" id="KW-0496">Mitochondrion</keyword>
<keyword evidence="3" id="KW-1000">Mitochondrion outer membrane</keyword>
<dbReference type="Gene3D" id="3.40.50.720">
    <property type="entry name" value="NAD(P)-binding Rossmann-like Domain"/>
    <property type="match status" value="1"/>
</dbReference>
<dbReference type="InterPro" id="IPR036291">
    <property type="entry name" value="NAD(P)-bd_dom_sf"/>
</dbReference>
<reference evidence="4 5" key="1">
    <citation type="submission" date="2024-07" db="EMBL/GenBank/DDBJ databases">
        <title>Draft sequence of the Neodothiora populina.</title>
        <authorList>
            <person name="Drown D.D."/>
            <person name="Schuette U.S."/>
            <person name="Buechlein A.B."/>
            <person name="Rusch D.R."/>
            <person name="Winton L.W."/>
            <person name="Adams G.A."/>
        </authorList>
    </citation>
    <scope>NUCLEOTIDE SEQUENCE [LARGE SCALE GENOMIC DNA]</scope>
    <source>
        <strain evidence="4 5">CPC 39397</strain>
    </source>
</reference>
<evidence type="ECO:0000313" key="5">
    <source>
        <dbReference type="Proteomes" id="UP001562354"/>
    </source>
</evidence>
<evidence type="ECO:0000313" key="4">
    <source>
        <dbReference type="EMBL" id="KAL1297794.1"/>
    </source>
</evidence>
<evidence type="ECO:0000256" key="1">
    <source>
        <dbReference type="ARBA" id="ARBA00004450"/>
    </source>
</evidence>
<comment type="similarity">
    <text evidence="2">Belongs to the FMP52 family.</text>
</comment>
<keyword evidence="3" id="KW-0472">Membrane</keyword>
<dbReference type="RefSeq" id="XP_069197476.1">
    <property type="nucleotide sequence ID" value="XM_069346271.1"/>
</dbReference>
<dbReference type="SUPFAM" id="SSF51735">
    <property type="entry name" value="NAD(P)-binding Rossmann-fold domains"/>
    <property type="match status" value="1"/>
</dbReference>
<evidence type="ECO:0000256" key="2">
    <source>
        <dbReference type="ARBA" id="ARBA00006617"/>
    </source>
</evidence>